<sequence>MRSFCRRQPRSGTGSYLLIQWHESFLCRSISGCHCS</sequence>
<reference evidence="1" key="1">
    <citation type="submission" date="2019-03" db="EMBL/GenBank/DDBJ databases">
        <authorList>
            <person name="Mank J."/>
            <person name="Almeida P."/>
        </authorList>
    </citation>
    <scope>NUCLEOTIDE SEQUENCE</scope>
    <source>
        <strain evidence="1">78183</strain>
    </source>
</reference>
<dbReference type="AlphaFoldDB" id="A0A6N2MDM9"/>
<name>A0A6N2MDM9_SALVM</name>
<accession>A0A6N2MDM9</accession>
<dbReference type="EMBL" id="CAADRP010001741">
    <property type="protein sequence ID" value="VFU50963.1"/>
    <property type="molecule type" value="Genomic_DNA"/>
</dbReference>
<organism evidence="1">
    <name type="scientific">Salix viminalis</name>
    <name type="common">Common osier</name>
    <name type="synonym">Basket willow</name>
    <dbReference type="NCBI Taxonomy" id="40686"/>
    <lineage>
        <taxon>Eukaryota</taxon>
        <taxon>Viridiplantae</taxon>
        <taxon>Streptophyta</taxon>
        <taxon>Embryophyta</taxon>
        <taxon>Tracheophyta</taxon>
        <taxon>Spermatophyta</taxon>
        <taxon>Magnoliopsida</taxon>
        <taxon>eudicotyledons</taxon>
        <taxon>Gunneridae</taxon>
        <taxon>Pentapetalae</taxon>
        <taxon>rosids</taxon>
        <taxon>fabids</taxon>
        <taxon>Malpighiales</taxon>
        <taxon>Salicaceae</taxon>
        <taxon>Saliceae</taxon>
        <taxon>Salix</taxon>
    </lineage>
</organism>
<protein>
    <submittedName>
        <fullName evidence="1">Uncharacterized protein</fullName>
    </submittedName>
</protein>
<proteinExistence type="predicted"/>
<gene>
    <name evidence="1" type="ORF">SVIM_LOCUS341609</name>
</gene>
<evidence type="ECO:0000313" key="1">
    <source>
        <dbReference type="EMBL" id="VFU50963.1"/>
    </source>
</evidence>